<dbReference type="Proteomes" id="UP000663829">
    <property type="component" value="Unassembled WGS sequence"/>
</dbReference>
<name>A0A816BPV3_9BILA</name>
<dbReference type="EMBL" id="CAJOBC010105280">
    <property type="protein sequence ID" value="CAF4496784.1"/>
    <property type="molecule type" value="Genomic_DNA"/>
</dbReference>
<reference evidence="1" key="1">
    <citation type="submission" date="2021-02" db="EMBL/GenBank/DDBJ databases">
        <authorList>
            <person name="Nowell W R."/>
        </authorList>
    </citation>
    <scope>NUCLEOTIDE SEQUENCE</scope>
</reference>
<organism evidence="1 3">
    <name type="scientific">Didymodactylos carnosus</name>
    <dbReference type="NCBI Taxonomy" id="1234261"/>
    <lineage>
        <taxon>Eukaryota</taxon>
        <taxon>Metazoa</taxon>
        <taxon>Spiralia</taxon>
        <taxon>Gnathifera</taxon>
        <taxon>Rotifera</taxon>
        <taxon>Eurotatoria</taxon>
        <taxon>Bdelloidea</taxon>
        <taxon>Philodinida</taxon>
        <taxon>Philodinidae</taxon>
        <taxon>Didymodactylos</taxon>
    </lineage>
</organism>
<sequence>DKMGTFTSKQEAYNLLKQQYDLVNTQSTVTTQPYRITSDSNDHKETDLFDFMVNGGHSNQAQSQSRAMNEFELYSKEEQIPKTIETIVASACKQQQEQIIELTVELDRTKSELEKVSSHLNDLKQYGKRKDLLIYGIPVKNDENLYTTVMELGNALGTKLNRNNFNAIHRLPAKRTGDKLKSTII</sequence>
<proteinExistence type="predicted"/>
<feature type="non-terminal residue" evidence="1">
    <location>
        <position position="185"/>
    </location>
</feature>
<evidence type="ECO:0000313" key="2">
    <source>
        <dbReference type="EMBL" id="CAF4496784.1"/>
    </source>
</evidence>
<dbReference type="AlphaFoldDB" id="A0A816BPV3"/>
<dbReference type="OrthoDB" id="5984028at2759"/>
<evidence type="ECO:0000313" key="3">
    <source>
        <dbReference type="Proteomes" id="UP000663829"/>
    </source>
</evidence>
<dbReference type="EMBL" id="CAJNOQ010038463">
    <property type="protein sequence ID" value="CAF1612642.1"/>
    <property type="molecule type" value="Genomic_DNA"/>
</dbReference>
<feature type="non-terminal residue" evidence="1">
    <location>
        <position position="1"/>
    </location>
</feature>
<keyword evidence="3" id="KW-1185">Reference proteome</keyword>
<protein>
    <submittedName>
        <fullName evidence="1">Uncharacterized protein</fullName>
    </submittedName>
</protein>
<evidence type="ECO:0000313" key="1">
    <source>
        <dbReference type="EMBL" id="CAF1612642.1"/>
    </source>
</evidence>
<dbReference type="Proteomes" id="UP000681722">
    <property type="component" value="Unassembled WGS sequence"/>
</dbReference>
<gene>
    <name evidence="1" type="ORF">GPM918_LOCUS43196</name>
    <name evidence="2" type="ORF">SRO942_LOCUS44618</name>
</gene>
<accession>A0A816BPV3</accession>
<comment type="caution">
    <text evidence="1">The sequence shown here is derived from an EMBL/GenBank/DDBJ whole genome shotgun (WGS) entry which is preliminary data.</text>
</comment>